<protein>
    <submittedName>
        <fullName evidence="1">Uncharacterized protein</fullName>
    </submittedName>
</protein>
<accession>A0A2R6NYA8</accession>
<reference evidence="1 2" key="1">
    <citation type="submission" date="2018-02" db="EMBL/GenBank/DDBJ databases">
        <title>Genome sequence of the basidiomycete white-rot fungus Phlebia centrifuga.</title>
        <authorList>
            <person name="Granchi Z."/>
            <person name="Peng M."/>
            <person name="de Vries R.P."/>
            <person name="Hilden K."/>
            <person name="Makela M.R."/>
            <person name="Grigoriev I."/>
            <person name="Riley R."/>
        </authorList>
    </citation>
    <scope>NUCLEOTIDE SEQUENCE [LARGE SCALE GENOMIC DNA]</scope>
    <source>
        <strain evidence="1 2">FBCC195</strain>
    </source>
</reference>
<dbReference type="Proteomes" id="UP000186601">
    <property type="component" value="Unassembled WGS sequence"/>
</dbReference>
<organism evidence="1 2">
    <name type="scientific">Hermanssonia centrifuga</name>
    <dbReference type="NCBI Taxonomy" id="98765"/>
    <lineage>
        <taxon>Eukaryota</taxon>
        <taxon>Fungi</taxon>
        <taxon>Dikarya</taxon>
        <taxon>Basidiomycota</taxon>
        <taxon>Agaricomycotina</taxon>
        <taxon>Agaricomycetes</taxon>
        <taxon>Polyporales</taxon>
        <taxon>Meruliaceae</taxon>
        <taxon>Hermanssonia</taxon>
    </lineage>
</organism>
<evidence type="ECO:0000313" key="1">
    <source>
        <dbReference type="EMBL" id="PSR79881.1"/>
    </source>
</evidence>
<proteinExistence type="predicted"/>
<dbReference type="AlphaFoldDB" id="A0A2R6NYA8"/>
<comment type="caution">
    <text evidence="1">The sequence shown here is derived from an EMBL/GenBank/DDBJ whole genome shotgun (WGS) entry which is preliminary data.</text>
</comment>
<dbReference type="EMBL" id="MLYV02000680">
    <property type="protein sequence ID" value="PSR79881.1"/>
    <property type="molecule type" value="Genomic_DNA"/>
</dbReference>
<sequence>MIRLCAIVDWKLLAKPKYSKYEQGSGFHPRPRIGHSLEWWASIRRERGMHLQISLADVGDNSRE</sequence>
<name>A0A2R6NYA8_9APHY</name>
<keyword evidence="2" id="KW-1185">Reference proteome</keyword>
<evidence type="ECO:0000313" key="2">
    <source>
        <dbReference type="Proteomes" id="UP000186601"/>
    </source>
</evidence>
<gene>
    <name evidence="1" type="ORF">PHLCEN_2v6869</name>
</gene>